<feature type="compositionally biased region" description="Basic and acidic residues" evidence="11">
    <location>
        <begin position="115"/>
        <end position="128"/>
    </location>
</feature>
<keyword evidence="15" id="KW-1185">Reference proteome</keyword>
<sequence>MYRLTTAIQNYAWGSATAIPSLLGLEPDGAPVAEAWFGAHASAPSHCVTADGEPGVPMTEVIAADAEAVLGEHVRARFGPALPYLLKLIAAEQPLSLQVHPHVDAARAGYDDEESRGVPRDAPHRSYRDRNHKPELVYALTRFEALCGFRAPRRAAELLDGLGSTLADELRTVLASQPTARGIEEAFTRLLRPETRPSAAEVDEVVAACAARLEAGSPSARADRTVVRLGAAYPGDPGVVTSLLLNPVTLQPGEALFVPAGGVHAYLQGLGVEIMASSDNVLRAGLTPKHVDVDELLRNVDYVAAPPIRIAPERFYGATRVYYAPVDDFELSVTRVEDGQTHPLPGRGPRILLCIEGRMVVSSRDDGEIELTRGTAAFAPATDGPLSVRGAGTLVQADVP</sequence>
<feature type="domain" description="Mannose-6-phosphate isomerase cupin" evidence="13">
    <location>
        <begin position="323"/>
        <end position="396"/>
    </location>
</feature>
<comment type="similarity">
    <text evidence="2">Belongs to the mannose-6-phosphate isomerase type 1 family.</text>
</comment>
<reference evidence="14" key="1">
    <citation type="submission" date="2021-01" db="EMBL/GenBank/DDBJ databases">
        <title>Whole genome shotgun sequence of Cellulomonas pakistanensis NBRC 110800.</title>
        <authorList>
            <person name="Komaki H."/>
            <person name="Tamura T."/>
        </authorList>
    </citation>
    <scope>NUCLEOTIDE SEQUENCE</scope>
    <source>
        <strain evidence="14">NBRC 110800</strain>
    </source>
</reference>
<gene>
    <name evidence="14" type="ORF">Cpa01nite_14800</name>
</gene>
<dbReference type="AlphaFoldDB" id="A0A919U5I5"/>
<evidence type="ECO:0000256" key="11">
    <source>
        <dbReference type="SAM" id="MobiDB-lite"/>
    </source>
</evidence>
<feature type="binding site" evidence="10">
    <location>
        <position position="98"/>
    </location>
    <ligand>
        <name>Zn(2+)</name>
        <dbReference type="ChEBI" id="CHEBI:29105"/>
    </ligand>
</feature>
<evidence type="ECO:0000313" key="15">
    <source>
        <dbReference type="Proteomes" id="UP000642125"/>
    </source>
</evidence>
<evidence type="ECO:0000256" key="3">
    <source>
        <dbReference type="ARBA" id="ARBA00011956"/>
    </source>
</evidence>
<comment type="catalytic activity">
    <reaction evidence="1">
        <text>D-mannose 6-phosphate = D-fructose 6-phosphate</text>
        <dbReference type="Rhea" id="RHEA:12356"/>
        <dbReference type="ChEBI" id="CHEBI:58735"/>
        <dbReference type="ChEBI" id="CHEBI:61527"/>
        <dbReference type="EC" id="5.3.1.8"/>
    </reaction>
</comment>
<keyword evidence="4 10" id="KW-0479">Metal-binding</keyword>
<dbReference type="NCBIfam" id="TIGR00218">
    <property type="entry name" value="manA"/>
    <property type="match status" value="1"/>
</dbReference>
<dbReference type="Pfam" id="PF20511">
    <property type="entry name" value="PMI_typeI_cat"/>
    <property type="match status" value="1"/>
</dbReference>
<dbReference type="CDD" id="cd07011">
    <property type="entry name" value="cupin_PMI_type_I_N"/>
    <property type="match status" value="1"/>
</dbReference>
<accession>A0A919U5I5</accession>
<comment type="caution">
    <text evidence="14">The sequence shown here is derived from an EMBL/GenBank/DDBJ whole genome shotgun (WGS) entry which is preliminary data.</text>
</comment>
<dbReference type="SUPFAM" id="SSF51182">
    <property type="entry name" value="RmlC-like cupins"/>
    <property type="match status" value="1"/>
</dbReference>
<feature type="region of interest" description="Disordered" evidence="11">
    <location>
        <begin position="108"/>
        <end position="128"/>
    </location>
</feature>
<dbReference type="GO" id="GO:0005829">
    <property type="term" value="C:cytosol"/>
    <property type="evidence" value="ECO:0007669"/>
    <property type="project" value="TreeGrafter"/>
</dbReference>
<dbReference type="Pfam" id="PF21621">
    <property type="entry name" value="MPI_cupin_dom"/>
    <property type="match status" value="1"/>
</dbReference>
<dbReference type="GO" id="GO:0008270">
    <property type="term" value="F:zinc ion binding"/>
    <property type="evidence" value="ECO:0007669"/>
    <property type="project" value="InterPro"/>
</dbReference>
<evidence type="ECO:0000256" key="8">
    <source>
        <dbReference type="ARBA" id="ARBA00030762"/>
    </source>
</evidence>
<keyword evidence="5 10" id="KW-0862">Zinc</keyword>
<evidence type="ECO:0000256" key="6">
    <source>
        <dbReference type="ARBA" id="ARBA00023235"/>
    </source>
</evidence>
<dbReference type="InterPro" id="IPR001250">
    <property type="entry name" value="Man6P_Isoase-1"/>
</dbReference>
<feature type="binding site" evidence="10">
    <location>
        <position position="135"/>
    </location>
    <ligand>
        <name>Zn(2+)</name>
        <dbReference type="ChEBI" id="CHEBI:29105"/>
    </ligand>
</feature>
<dbReference type="PIRSF" id="PIRSF001480">
    <property type="entry name" value="Mannose-6-phosphate_isomerase"/>
    <property type="match status" value="1"/>
</dbReference>
<dbReference type="InterPro" id="IPR014710">
    <property type="entry name" value="RmlC-like_jellyroll"/>
</dbReference>
<evidence type="ECO:0000259" key="12">
    <source>
        <dbReference type="Pfam" id="PF20511"/>
    </source>
</evidence>
<dbReference type="PANTHER" id="PTHR10309">
    <property type="entry name" value="MANNOSE-6-PHOSPHATE ISOMERASE"/>
    <property type="match status" value="1"/>
</dbReference>
<protein>
    <recommendedName>
        <fullName evidence="3">mannose-6-phosphate isomerase</fullName>
        <ecNumber evidence="3">5.3.1.8</ecNumber>
    </recommendedName>
    <alternativeName>
        <fullName evidence="7">Phosphohexomutase</fullName>
    </alternativeName>
    <alternativeName>
        <fullName evidence="8">Phosphomannose isomerase</fullName>
    </alternativeName>
</protein>
<feature type="binding site" evidence="10">
    <location>
        <position position="100"/>
    </location>
    <ligand>
        <name>Zn(2+)</name>
        <dbReference type="ChEBI" id="CHEBI:29105"/>
    </ligand>
</feature>
<dbReference type="InterPro" id="IPR011051">
    <property type="entry name" value="RmlC_Cupin_sf"/>
</dbReference>
<dbReference type="PROSITE" id="PS00965">
    <property type="entry name" value="PMI_I_1"/>
    <property type="match status" value="1"/>
</dbReference>
<dbReference type="Proteomes" id="UP000642125">
    <property type="component" value="Unassembled WGS sequence"/>
</dbReference>
<dbReference type="GO" id="GO:0009298">
    <property type="term" value="P:GDP-mannose biosynthetic process"/>
    <property type="evidence" value="ECO:0007669"/>
    <property type="project" value="InterPro"/>
</dbReference>
<feature type="active site" evidence="9">
    <location>
        <position position="283"/>
    </location>
</feature>
<dbReference type="Gene3D" id="2.60.120.10">
    <property type="entry name" value="Jelly Rolls"/>
    <property type="match status" value="2"/>
</dbReference>
<evidence type="ECO:0000256" key="7">
    <source>
        <dbReference type="ARBA" id="ARBA00029741"/>
    </source>
</evidence>
<evidence type="ECO:0000256" key="9">
    <source>
        <dbReference type="PIRSR" id="PIRSR001480-1"/>
    </source>
</evidence>
<dbReference type="GO" id="GO:0004476">
    <property type="term" value="F:mannose-6-phosphate isomerase activity"/>
    <property type="evidence" value="ECO:0007669"/>
    <property type="project" value="UniProtKB-EC"/>
</dbReference>
<keyword evidence="6 14" id="KW-0413">Isomerase</keyword>
<evidence type="ECO:0000313" key="14">
    <source>
        <dbReference type="EMBL" id="GIG36099.1"/>
    </source>
</evidence>
<organism evidence="14 15">
    <name type="scientific">Cellulomonas pakistanensis</name>
    <dbReference type="NCBI Taxonomy" id="992287"/>
    <lineage>
        <taxon>Bacteria</taxon>
        <taxon>Bacillati</taxon>
        <taxon>Actinomycetota</taxon>
        <taxon>Actinomycetes</taxon>
        <taxon>Micrococcales</taxon>
        <taxon>Cellulomonadaceae</taxon>
        <taxon>Cellulomonas</taxon>
    </lineage>
</organism>
<dbReference type="InterPro" id="IPR016305">
    <property type="entry name" value="Mannose-6-P_Isomerase"/>
</dbReference>
<dbReference type="PANTHER" id="PTHR10309:SF0">
    <property type="entry name" value="MANNOSE-6-PHOSPHATE ISOMERASE"/>
    <property type="match status" value="1"/>
</dbReference>
<dbReference type="RefSeq" id="WP_203668131.1">
    <property type="nucleotide sequence ID" value="NZ_BONO01000009.1"/>
</dbReference>
<proteinExistence type="inferred from homology"/>
<dbReference type="PROSITE" id="PS00966">
    <property type="entry name" value="PMI_I_2"/>
    <property type="match status" value="1"/>
</dbReference>
<name>A0A919U5I5_9CELL</name>
<dbReference type="InterPro" id="IPR049071">
    <property type="entry name" value="MPI_cupin_dom"/>
</dbReference>
<feature type="domain" description="Phosphomannose isomerase type I catalytic" evidence="12">
    <location>
        <begin position="1"/>
        <end position="150"/>
    </location>
</feature>
<dbReference type="PRINTS" id="PR00714">
    <property type="entry name" value="MAN6PISMRASE"/>
</dbReference>
<dbReference type="EMBL" id="BONO01000009">
    <property type="protein sequence ID" value="GIG36099.1"/>
    <property type="molecule type" value="Genomic_DNA"/>
</dbReference>
<dbReference type="GO" id="GO:0005975">
    <property type="term" value="P:carbohydrate metabolic process"/>
    <property type="evidence" value="ECO:0007669"/>
    <property type="project" value="InterPro"/>
</dbReference>
<evidence type="ECO:0000256" key="5">
    <source>
        <dbReference type="ARBA" id="ARBA00022833"/>
    </source>
</evidence>
<feature type="binding site" evidence="10">
    <location>
        <position position="264"/>
    </location>
    <ligand>
        <name>Zn(2+)</name>
        <dbReference type="ChEBI" id="CHEBI:29105"/>
    </ligand>
</feature>
<evidence type="ECO:0000259" key="13">
    <source>
        <dbReference type="Pfam" id="PF21621"/>
    </source>
</evidence>
<evidence type="ECO:0000256" key="2">
    <source>
        <dbReference type="ARBA" id="ARBA00010772"/>
    </source>
</evidence>
<dbReference type="InterPro" id="IPR046457">
    <property type="entry name" value="PMI_typeI_cat"/>
</dbReference>
<dbReference type="EC" id="5.3.1.8" evidence="3"/>
<evidence type="ECO:0000256" key="4">
    <source>
        <dbReference type="ARBA" id="ARBA00022723"/>
    </source>
</evidence>
<dbReference type="InterPro" id="IPR018050">
    <property type="entry name" value="Pmannose_isomerase-type1_CS"/>
</dbReference>
<evidence type="ECO:0000256" key="10">
    <source>
        <dbReference type="PIRSR" id="PIRSR001480-2"/>
    </source>
</evidence>
<comment type="cofactor">
    <cofactor evidence="10">
        <name>Zn(2+)</name>
        <dbReference type="ChEBI" id="CHEBI:29105"/>
    </cofactor>
    <text evidence="10">Binds 1 zinc ion per subunit.</text>
</comment>
<dbReference type="Gene3D" id="1.10.441.10">
    <property type="entry name" value="Phosphomannose Isomerase, domain 2"/>
    <property type="match status" value="1"/>
</dbReference>
<evidence type="ECO:0000256" key="1">
    <source>
        <dbReference type="ARBA" id="ARBA00000757"/>
    </source>
</evidence>